<reference evidence="2 3" key="1">
    <citation type="submission" date="2018-04" db="EMBL/GenBank/DDBJ databases">
        <authorList>
            <person name="Vogel A."/>
        </authorList>
    </citation>
    <scope>NUCLEOTIDE SEQUENCE [LARGE SCALE GENOMIC DNA]</scope>
</reference>
<protein>
    <submittedName>
        <fullName evidence="2">Uncharacterized protein</fullName>
    </submittedName>
</protein>
<keyword evidence="3" id="KW-1185">Reference proteome</keyword>
<dbReference type="AlphaFoldDB" id="A0A484LLT6"/>
<organism evidence="2 3">
    <name type="scientific">Cuscuta campestris</name>
    <dbReference type="NCBI Taxonomy" id="132261"/>
    <lineage>
        <taxon>Eukaryota</taxon>
        <taxon>Viridiplantae</taxon>
        <taxon>Streptophyta</taxon>
        <taxon>Embryophyta</taxon>
        <taxon>Tracheophyta</taxon>
        <taxon>Spermatophyta</taxon>
        <taxon>Magnoliopsida</taxon>
        <taxon>eudicotyledons</taxon>
        <taxon>Gunneridae</taxon>
        <taxon>Pentapetalae</taxon>
        <taxon>asterids</taxon>
        <taxon>lamiids</taxon>
        <taxon>Solanales</taxon>
        <taxon>Convolvulaceae</taxon>
        <taxon>Cuscuteae</taxon>
        <taxon>Cuscuta</taxon>
        <taxon>Cuscuta subgen. Grammica</taxon>
        <taxon>Cuscuta sect. Cleistogrammica</taxon>
    </lineage>
</organism>
<accession>A0A484LLT6</accession>
<evidence type="ECO:0000313" key="3">
    <source>
        <dbReference type="Proteomes" id="UP000595140"/>
    </source>
</evidence>
<gene>
    <name evidence="2" type="ORF">CCAM_LOCUS19146</name>
</gene>
<feature type="region of interest" description="Disordered" evidence="1">
    <location>
        <begin position="71"/>
        <end position="102"/>
    </location>
</feature>
<dbReference type="Proteomes" id="UP000595140">
    <property type="component" value="Unassembled WGS sequence"/>
</dbReference>
<evidence type="ECO:0000256" key="1">
    <source>
        <dbReference type="SAM" id="MobiDB-lite"/>
    </source>
</evidence>
<feature type="compositionally biased region" description="Polar residues" evidence="1">
    <location>
        <begin position="89"/>
        <end position="102"/>
    </location>
</feature>
<dbReference type="EMBL" id="OOIL02001679">
    <property type="protein sequence ID" value="VFQ77370.1"/>
    <property type="molecule type" value="Genomic_DNA"/>
</dbReference>
<sequence>MKIKLELFFSGCFKQMRPETMPAAPIKTKEEPALAVSMRRHFTREGSRRRTSAPPRSRKICPFCWRTPTFTRSRPRSCASPFRAPPAPNSSAKAGSAQSSRGSSMVGSDWALPLSYLIWIAPTEEGEKKRKRRGQRRVPCIEIQVGQAVFLGGSGYATGSASSMGQAFSSSTESDERIRILKI</sequence>
<evidence type="ECO:0000313" key="2">
    <source>
        <dbReference type="EMBL" id="VFQ77370.1"/>
    </source>
</evidence>
<proteinExistence type="predicted"/>
<name>A0A484LLT6_9ASTE</name>